<dbReference type="GO" id="GO:0003677">
    <property type="term" value="F:DNA binding"/>
    <property type="evidence" value="ECO:0007669"/>
    <property type="project" value="InterPro"/>
</dbReference>
<dbReference type="PROSITE" id="PS51071">
    <property type="entry name" value="HTH_RPIR"/>
    <property type="match status" value="1"/>
</dbReference>
<evidence type="ECO:0000313" key="2">
    <source>
        <dbReference type="EMBL" id="PTL72118.1"/>
    </source>
</evidence>
<dbReference type="EMBL" id="PZPL01000001">
    <property type="protein sequence ID" value="PTL72118.1"/>
    <property type="molecule type" value="Genomic_DNA"/>
</dbReference>
<name>A0A2T4URF9_9MICO</name>
<dbReference type="AlphaFoldDB" id="A0A2T4URF9"/>
<dbReference type="InterPro" id="IPR000281">
    <property type="entry name" value="HTH_RpiR"/>
</dbReference>
<dbReference type="GO" id="GO:1901135">
    <property type="term" value="P:carbohydrate derivative metabolic process"/>
    <property type="evidence" value="ECO:0007669"/>
    <property type="project" value="InterPro"/>
</dbReference>
<gene>
    <name evidence="2" type="ORF">C1I63_04190</name>
</gene>
<dbReference type="Proteomes" id="UP000241085">
    <property type="component" value="Unassembled WGS sequence"/>
</dbReference>
<keyword evidence="3" id="KW-1185">Reference proteome</keyword>
<dbReference type="SUPFAM" id="SSF53697">
    <property type="entry name" value="SIS domain"/>
    <property type="match status" value="1"/>
</dbReference>
<dbReference type="InterPro" id="IPR036388">
    <property type="entry name" value="WH-like_DNA-bd_sf"/>
</dbReference>
<organism evidence="2 3">
    <name type="scientific">Rathayibacter caricis DSM 15933</name>
    <dbReference type="NCBI Taxonomy" id="1328867"/>
    <lineage>
        <taxon>Bacteria</taxon>
        <taxon>Bacillati</taxon>
        <taxon>Actinomycetota</taxon>
        <taxon>Actinomycetes</taxon>
        <taxon>Micrococcales</taxon>
        <taxon>Microbacteriaceae</taxon>
        <taxon>Rathayibacter</taxon>
    </lineage>
</organism>
<dbReference type="InterPro" id="IPR047640">
    <property type="entry name" value="RpiR-like"/>
</dbReference>
<dbReference type="SUPFAM" id="SSF46689">
    <property type="entry name" value="Homeodomain-like"/>
    <property type="match status" value="1"/>
</dbReference>
<feature type="domain" description="HTH rpiR-type" evidence="1">
    <location>
        <begin position="3"/>
        <end position="78"/>
    </location>
</feature>
<comment type="caution">
    <text evidence="2">The sequence shown here is derived from an EMBL/GenBank/DDBJ whole genome shotgun (WGS) entry which is preliminary data.</text>
</comment>
<dbReference type="Gene3D" id="1.10.10.10">
    <property type="entry name" value="Winged helix-like DNA-binding domain superfamily/Winged helix DNA-binding domain"/>
    <property type="match status" value="1"/>
</dbReference>
<evidence type="ECO:0000259" key="1">
    <source>
        <dbReference type="PROSITE" id="PS51071"/>
    </source>
</evidence>
<sequence>MRVSFKSVVASNTRQISPSERRVMNVLLSATNASEITAAEIASRSQTHESTVVRLAQKLGYRGYPDLRADLQRDEGSHVESVPVMRASTGHDLLAFATDEAASLERLARYIPQESLDSAAGAIHAARTVYLYSSADERAALDLLAGRLRRLGLVVVTLGYGGKDLAEHFVSFDATSVLVALALREAPTSLPTLVSEAQRRGGAAILVTDTPGYHFRPAPDHLLASPRGFDSEYNTLVVPIVIAYALQLAVFHLDPTRYGAVRSDIDDLTRLVGGADEIPLRP</sequence>
<protein>
    <submittedName>
        <fullName evidence="2">MurR/RpiR family transcriptional regulator</fullName>
    </submittedName>
</protein>
<dbReference type="PANTHER" id="PTHR30514:SF18">
    <property type="entry name" value="RPIR-FAMILY TRANSCRIPTIONAL REGULATOR"/>
    <property type="match status" value="1"/>
</dbReference>
<accession>A0A2T4URF9</accession>
<reference evidence="2 3" key="1">
    <citation type="submission" date="2018-03" db="EMBL/GenBank/DDBJ databases">
        <title>Bacteriophage NCPPB3778 and a type I-E CRISPR drive the evolution of the US Biological Select Agent, Rathayibacter toxicus.</title>
        <authorList>
            <person name="Davis E.W.II."/>
            <person name="Tabima J.F."/>
            <person name="Weisberg A.J."/>
            <person name="Dantas Lopes L."/>
            <person name="Wiseman M.S."/>
            <person name="Wiseman M.S."/>
            <person name="Pupko T."/>
            <person name="Belcher M.S."/>
            <person name="Sechler A.J."/>
            <person name="Tancos M.A."/>
            <person name="Schroeder B.K."/>
            <person name="Murray T.D."/>
            <person name="Luster D.G."/>
            <person name="Schneider W.L."/>
            <person name="Rogers E."/>
            <person name="Andreote F.D."/>
            <person name="Grunwald N.J."/>
            <person name="Putnam M.L."/>
            <person name="Chang J.H."/>
        </authorList>
    </citation>
    <scope>NUCLEOTIDE SEQUENCE [LARGE SCALE GENOMIC DNA]</scope>
    <source>
        <strain evidence="2 3">DSM 15933</strain>
    </source>
</reference>
<dbReference type="InterPro" id="IPR046348">
    <property type="entry name" value="SIS_dom_sf"/>
</dbReference>
<dbReference type="GO" id="GO:0097367">
    <property type="term" value="F:carbohydrate derivative binding"/>
    <property type="evidence" value="ECO:0007669"/>
    <property type="project" value="InterPro"/>
</dbReference>
<dbReference type="PANTHER" id="PTHR30514">
    <property type="entry name" value="GLUCOKINASE"/>
    <property type="match status" value="1"/>
</dbReference>
<dbReference type="InterPro" id="IPR009057">
    <property type="entry name" value="Homeodomain-like_sf"/>
</dbReference>
<dbReference type="Pfam" id="PF01418">
    <property type="entry name" value="HTH_6"/>
    <property type="match status" value="1"/>
</dbReference>
<evidence type="ECO:0000313" key="3">
    <source>
        <dbReference type="Proteomes" id="UP000241085"/>
    </source>
</evidence>
<dbReference type="GO" id="GO:0003700">
    <property type="term" value="F:DNA-binding transcription factor activity"/>
    <property type="evidence" value="ECO:0007669"/>
    <property type="project" value="InterPro"/>
</dbReference>
<proteinExistence type="predicted"/>
<dbReference type="Gene3D" id="3.40.50.10490">
    <property type="entry name" value="Glucose-6-phosphate isomerase like protein, domain 1"/>
    <property type="match status" value="1"/>
</dbReference>